<dbReference type="Proteomes" id="UP001363010">
    <property type="component" value="Unassembled WGS sequence"/>
</dbReference>
<dbReference type="EMBL" id="JBBKZV010000025">
    <property type="protein sequence ID" value="MEJ8825765.1"/>
    <property type="molecule type" value="Genomic_DNA"/>
</dbReference>
<proteinExistence type="predicted"/>
<comment type="caution">
    <text evidence="1">The sequence shown here is derived from an EMBL/GenBank/DDBJ whole genome shotgun (WGS) entry which is preliminary data.</text>
</comment>
<evidence type="ECO:0000313" key="2">
    <source>
        <dbReference type="Proteomes" id="UP001363010"/>
    </source>
</evidence>
<protein>
    <submittedName>
        <fullName evidence="1">Uncharacterized protein</fullName>
    </submittedName>
</protein>
<reference evidence="1 2" key="1">
    <citation type="submission" date="2024-03" db="EMBL/GenBank/DDBJ databases">
        <title>Novel species of the genus Variovorax.</title>
        <authorList>
            <person name="Liu Q."/>
            <person name="Xin Y.-H."/>
        </authorList>
    </citation>
    <scope>NUCLEOTIDE SEQUENCE [LARGE SCALE GENOMIC DNA]</scope>
    <source>
        <strain evidence="1 2">KACC 18501</strain>
    </source>
</reference>
<gene>
    <name evidence="1" type="ORF">WKW80_27665</name>
</gene>
<name>A0ABU8W742_9BURK</name>
<sequence>MECLNLSKKRCSKQIDAINAELLELASIVRGTAYLTPQRVGDADRLHVRCHLLVRMLTHPKMAEDPDKSS</sequence>
<dbReference type="RefSeq" id="WP_340366796.1">
    <property type="nucleotide sequence ID" value="NZ_JBBKZV010000025.1"/>
</dbReference>
<accession>A0ABU8W742</accession>
<keyword evidence="2" id="KW-1185">Reference proteome</keyword>
<evidence type="ECO:0000313" key="1">
    <source>
        <dbReference type="EMBL" id="MEJ8825765.1"/>
    </source>
</evidence>
<organism evidence="1 2">
    <name type="scientific">Variovorax humicola</name>
    <dbReference type="NCBI Taxonomy" id="1769758"/>
    <lineage>
        <taxon>Bacteria</taxon>
        <taxon>Pseudomonadati</taxon>
        <taxon>Pseudomonadota</taxon>
        <taxon>Betaproteobacteria</taxon>
        <taxon>Burkholderiales</taxon>
        <taxon>Comamonadaceae</taxon>
        <taxon>Variovorax</taxon>
    </lineage>
</organism>